<gene>
    <name evidence="2" type="ORF">KQI42_04700</name>
</gene>
<name>A0ABS6E314_9FIRM</name>
<feature type="transmembrane region" description="Helical" evidence="1">
    <location>
        <begin position="105"/>
        <end position="126"/>
    </location>
</feature>
<protein>
    <submittedName>
        <fullName evidence="2">Uncharacterized protein</fullName>
    </submittedName>
</protein>
<organism evidence="2 3">
    <name type="scientific">Tissierella simiarum</name>
    <dbReference type="NCBI Taxonomy" id="2841534"/>
    <lineage>
        <taxon>Bacteria</taxon>
        <taxon>Bacillati</taxon>
        <taxon>Bacillota</taxon>
        <taxon>Tissierellia</taxon>
        <taxon>Tissierellales</taxon>
        <taxon>Tissierellaceae</taxon>
        <taxon>Tissierella</taxon>
    </lineage>
</organism>
<comment type="caution">
    <text evidence="2">The sequence shown here is derived from an EMBL/GenBank/DDBJ whole genome shotgun (WGS) entry which is preliminary data.</text>
</comment>
<evidence type="ECO:0000256" key="1">
    <source>
        <dbReference type="SAM" id="Phobius"/>
    </source>
</evidence>
<keyword evidence="1" id="KW-0472">Membrane</keyword>
<dbReference type="EMBL" id="JAHLPM010000003">
    <property type="protein sequence ID" value="MBU5437295.1"/>
    <property type="molecule type" value="Genomic_DNA"/>
</dbReference>
<accession>A0ABS6E314</accession>
<dbReference type="RefSeq" id="WP_216517267.1">
    <property type="nucleotide sequence ID" value="NZ_JAHLPM010000003.1"/>
</dbReference>
<reference evidence="2 3" key="1">
    <citation type="submission" date="2021-06" db="EMBL/GenBank/DDBJ databases">
        <authorList>
            <person name="Sun Q."/>
            <person name="Li D."/>
        </authorList>
    </citation>
    <scope>NUCLEOTIDE SEQUENCE [LARGE SCALE GENOMIC DNA]</scope>
    <source>
        <strain evidence="2 3">MSJ-40</strain>
    </source>
</reference>
<keyword evidence="1" id="KW-1133">Transmembrane helix</keyword>
<dbReference type="Proteomes" id="UP000749471">
    <property type="component" value="Unassembled WGS sequence"/>
</dbReference>
<keyword evidence="3" id="KW-1185">Reference proteome</keyword>
<keyword evidence="1" id="KW-0812">Transmembrane</keyword>
<feature type="transmembrane region" description="Helical" evidence="1">
    <location>
        <begin position="74"/>
        <end position="93"/>
    </location>
</feature>
<sequence>MSNRNKVLPNIIIGLIIVIATLVIFFIGFSDKGRETIDYVALCFVLISEIALFGGLILILNCKMTMSKAFIRSGIISTLVIYWGITVLISLLLKSMFQNNLRGFVTIQIIIMCIVAIIIIGLLAVASKVHNINQRNIEKTAWMQNNENIVISLITDEKLIPYKQSLNKLYEAIKYSDKISSDITKDKEINVELIELSNELKKGDITLLSHHDVEEKVNSILSLLKERNALVKESKKGGF</sequence>
<feature type="transmembrane region" description="Helical" evidence="1">
    <location>
        <begin position="7"/>
        <end position="27"/>
    </location>
</feature>
<proteinExistence type="predicted"/>
<evidence type="ECO:0000313" key="3">
    <source>
        <dbReference type="Proteomes" id="UP000749471"/>
    </source>
</evidence>
<feature type="transmembrane region" description="Helical" evidence="1">
    <location>
        <begin position="39"/>
        <end position="62"/>
    </location>
</feature>
<evidence type="ECO:0000313" key="2">
    <source>
        <dbReference type="EMBL" id="MBU5437295.1"/>
    </source>
</evidence>